<keyword evidence="4" id="KW-0812">Transmembrane</keyword>
<dbReference type="InterPro" id="IPR005467">
    <property type="entry name" value="His_kinase_dom"/>
</dbReference>
<dbReference type="Proteomes" id="UP000198816">
    <property type="component" value="Unassembled WGS sequence"/>
</dbReference>
<keyword evidence="7" id="KW-1185">Reference proteome</keyword>
<gene>
    <name evidence="6" type="ORF">SAMN05421783_1153</name>
</gene>
<sequence>MKHLAPPYPEDPPSERRMPFPGGFLLANAVAALLIAFLGWHIYESHRFFGQIATEFVGQTEAVAQVRKLRWELTQAAHHVVLFGGGEDRRTDYDDATRRLEAELDADLGLPEQAPERAGLGGLVDLTRRLRTIEAKAMVAALEGRKDEALNLLHSPDYVEGTGVLCATMDAFAKSVYDRLRGRLRSHGENELVFFSVDVAVLLFAGGLWWLLGVRLHNWQARADSELGKRINAEVHLRQAQKMEALGQMAAGVGHDFKNLLSSIQGYADLASRAAARGQIDHASLDGIHAAAQQGAAVTGALLTYSHNTGPERAPFDLCLLLTETARQLRQTLPAAIEILTRSDLPPGQCRIIGDRNQLQQVLLNLATNAADAMPAGGRLTVALSEGDAGDAGPARAAARSVICLSVSDTGQGIPPEIRGRIFEPFFTTKGRGQSTGLGLAIVHAIALDHGATIDVDSFLGEGATFRLCFPRDESASVAVPAHATDLQGMLLIASHDAYRAQLLASAVGRLGLETEQMVDWRELLDALLRHRELALTVLLDADFTDCRAHDCSEAFAAAGVRPRVLIMTERDSPAVREYEDAGFMVLEQPLPLAELVSLIAKGGTPP</sequence>
<dbReference type="GO" id="GO:0000155">
    <property type="term" value="F:phosphorelay sensor kinase activity"/>
    <property type="evidence" value="ECO:0007669"/>
    <property type="project" value="InterPro"/>
</dbReference>
<dbReference type="EC" id="2.7.13.3" evidence="2"/>
<evidence type="ECO:0000259" key="5">
    <source>
        <dbReference type="PROSITE" id="PS50109"/>
    </source>
</evidence>
<dbReference type="EMBL" id="FNNZ01000015">
    <property type="protein sequence ID" value="SDX13829.1"/>
    <property type="molecule type" value="Genomic_DNA"/>
</dbReference>
<keyword evidence="6" id="KW-0808">Transferase</keyword>
<evidence type="ECO:0000256" key="1">
    <source>
        <dbReference type="ARBA" id="ARBA00000085"/>
    </source>
</evidence>
<accession>A0A1H2ZAM3</accession>
<keyword evidence="3" id="KW-0597">Phosphoprotein</keyword>
<evidence type="ECO:0000256" key="2">
    <source>
        <dbReference type="ARBA" id="ARBA00012438"/>
    </source>
</evidence>
<dbReference type="PRINTS" id="PR00344">
    <property type="entry name" value="BCTRLSENSOR"/>
</dbReference>
<reference evidence="7" key="1">
    <citation type="submission" date="2016-10" db="EMBL/GenBank/DDBJ databases">
        <authorList>
            <person name="Varghese N."/>
            <person name="Submissions S."/>
        </authorList>
    </citation>
    <scope>NUCLEOTIDE SEQUENCE [LARGE SCALE GENOMIC DNA]</scope>
    <source>
        <strain evidence="7">DSM 217</strain>
    </source>
</reference>
<dbReference type="AlphaFoldDB" id="A0A1H2ZAM3"/>
<proteinExistence type="predicted"/>
<dbReference type="STRING" id="1058.SAMN05421783_1153"/>
<keyword evidence="4" id="KW-0472">Membrane</keyword>
<dbReference type="Pfam" id="PF02518">
    <property type="entry name" value="HATPase_c"/>
    <property type="match status" value="1"/>
</dbReference>
<evidence type="ECO:0000256" key="4">
    <source>
        <dbReference type="SAM" id="Phobius"/>
    </source>
</evidence>
<dbReference type="PANTHER" id="PTHR43065:SF42">
    <property type="entry name" value="TWO-COMPONENT SENSOR PPRA"/>
    <property type="match status" value="1"/>
</dbReference>
<dbReference type="PANTHER" id="PTHR43065">
    <property type="entry name" value="SENSOR HISTIDINE KINASE"/>
    <property type="match status" value="1"/>
</dbReference>
<evidence type="ECO:0000313" key="7">
    <source>
        <dbReference type="Proteomes" id="UP000198816"/>
    </source>
</evidence>
<dbReference type="InterPro" id="IPR004358">
    <property type="entry name" value="Sig_transdc_His_kin-like_C"/>
</dbReference>
<feature type="transmembrane region" description="Helical" evidence="4">
    <location>
        <begin position="192"/>
        <end position="212"/>
    </location>
</feature>
<dbReference type="InterPro" id="IPR036097">
    <property type="entry name" value="HisK_dim/P_sf"/>
</dbReference>
<organism evidence="6 7">
    <name type="scientific">Thiocapsa roseopersicina</name>
    <dbReference type="NCBI Taxonomy" id="1058"/>
    <lineage>
        <taxon>Bacteria</taxon>
        <taxon>Pseudomonadati</taxon>
        <taxon>Pseudomonadota</taxon>
        <taxon>Gammaproteobacteria</taxon>
        <taxon>Chromatiales</taxon>
        <taxon>Chromatiaceae</taxon>
        <taxon>Thiocapsa</taxon>
    </lineage>
</organism>
<comment type="catalytic activity">
    <reaction evidence="1">
        <text>ATP + protein L-histidine = ADP + protein N-phospho-L-histidine.</text>
        <dbReference type="EC" id="2.7.13.3"/>
    </reaction>
</comment>
<dbReference type="SUPFAM" id="SSF52172">
    <property type="entry name" value="CheY-like"/>
    <property type="match status" value="1"/>
</dbReference>
<dbReference type="SMART" id="SM00388">
    <property type="entry name" value="HisKA"/>
    <property type="match status" value="1"/>
</dbReference>
<dbReference type="InterPro" id="IPR011006">
    <property type="entry name" value="CheY-like_superfamily"/>
</dbReference>
<name>A0A1H2ZAM3_THIRO</name>
<dbReference type="InterPro" id="IPR003594">
    <property type="entry name" value="HATPase_dom"/>
</dbReference>
<dbReference type="SUPFAM" id="SSF47384">
    <property type="entry name" value="Homodimeric domain of signal transducing histidine kinase"/>
    <property type="match status" value="1"/>
</dbReference>
<dbReference type="PROSITE" id="PS50109">
    <property type="entry name" value="HIS_KIN"/>
    <property type="match status" value="1"/>
</dbReference>
<dbReference type="Gene3D" id="1.10.287.130">
    <property type="match status" value="1"/>
</dbReference>
<feature type="transmembrane region" description="Helical" evidence="4">
    <location>
        <begin position="20"/>
        <end position="43"/>
    </location>
</feature>
<evidence type="ECO:0000313" key="6">
    <source>
        <dbReference type="EMBL" id="SDX13829.1"/>
    </source>
</evidence>
<keyword evidence="6" id="KW-0418">Kinase</keyword>
<dbReference type="OrthoDB" id="1931120at2"/>
<dbReference type="SMART" id="SM00387">
    <property type="entry name" value="HATPase_c"/>
    <property type="match status" value="1"/>
</dbReference>
<dbReference type="SUPFAM" id="SSF55874">
    <property type="entry name" value="ATPase domain of HSP90 chaperone/DNA topoisomerase II/histidine kinase"/>
    <property type="match status" value="1"/>
</dbReference>
<dbReference type="Gene3D" id="3.30.565.10">
    <property type="entry name" value="Histidine kinase-like ATPase, C-terminal domain"/>
    <property type="match status" value="1"/>
</dbReference>
<keyword evidence="4" id="KW-1133">Transmembrane helix</keyword>
<dbReference type="CDD" id="cd00082">
    <property type="entry name" value="HisKA"/>
    <property type="match status" value="1"/>
</dbReference>
<feature type="domain" description="Histidine kinase" evidence="5">
    <location>
        <begin position="252"/>
        <end position="474"/>
    </location>
</feature>
<dbReference type="InterPro" id="IPR003661">
    <property type="entry name" value="HisK_dim/P_dom"/>
</dbReference>
<protein>
    <recommendedName>
        <fullName evidence="2">histidine kinase</fullName>
        <ecNumber evidence="2">2.7.13.3</ecNumber>
    </recommendedName>
</protein>
<evidence type="ECO:0000256" key="3">
    <source>
        <dbReference type="ARBA" id="ARBA00022553"/>
    </source>
</evidence>
<dbReference type="RefSeq" id="WP_093034028.1">
    <property type="nucleotide sequence ID" value="NZ_FNNZ01000015.1"/>
</dbReference>
<dbReference type="InterPro" id="IPR036890">
    <property type="entry name" value="HATPase_C_sf"/>
</dbReference>